<gene>
    <name evidence="2" type="ORF">GO984_21165</name>
</gene>
<dbReference type="InterPro" id="IPR003615">
    <property type="entry name" value="HNH_nuc"/>
</dbReference>
<evidence type="ECO:0000313" key="3">
    <source>
        <dbReference type="Proteomes" id="UP000478892"/>
    </source>
</evidence>
<dbReference type="Pfam" id="PF13391">
    <property type="entry name" value="HNH_2"/>
    <property type="match status" value="1"/>
</dbReference>
<dbReference type="EMBL" id="WQLV01000019">
    <property type="protein sequence ID" value="MVO18334.1"/>
    <property type="molecule type" value="Genomic_DNA"/>
</dbReference>
<sequence length="246" mass="27979">MRRNWTKPEVRLALALYLRLEFGKFHKGNREVKALAAVVDRTPSAVALKLGNLAALDDSLPQGGMSNASATDRIVWQEFLQTPETIIDASLPVHLNTSGFGFADNATAWKSRTGNDVSAPTTARRGQQFFRDMILTGYQNRCALTEVNDPRLLNASHIVGWADAPKLRLNPTNGLCLNTLHDRAFDRHLITFDEDYQMQVASDVPWDARKSLEKVDSRRLTMPTRFLPNQTFLEQHRRRFYNRLLE</sequence>
<keyword evidence="3" id="KW-1185">Reference proteome</keyword>
<feature type="domain" description="HNH nuclease" evidence="1">
    <location>
        <begin position="142"/>
        <end position="193"/>
    </location>
</feature>
<keyword evidence="2" id="KW-0378">Hydrolase</keyword>
<organism evidence="2 3">
    <name type="scientific">Parasedimentitalea huanghaiensis</name>
    <dbReference type="NCBI Taxonomy" id="2682100"/>
    <lineage>
        <taxon>Bacteria</taxon>
        <taxon>Pseudomonadati</taxon>
        <taxon>Pseudomonadota</taxon>
        <taxon>Alphaproteobacteria</taxon>
        <taxon>Rhodobacterales</taxon>
        <taxon>Paracoccaceae</taxon>
        <taxon>Parasedimentitalea</taxon>
    </lineage>
</organism>
<reference evidence="2 3" key="1">
    <citation type="submission" date="2019-12" db="EMBL/GenBank/DDBJ databases">
        <authorList>
            <person name="Zhang Y.-J."/>
        </authorList>
    </citation>
    <scope>NUCLEOTIDE SEQUENCE [LARGE SCALE GENOMIC DNA]</scope>
    <source>
        <strain evidence="2 3">CY05</strain>
    </source>
</reference>
<keyword evidence="2" id="KW-0255">Endonuclease</keyword>
<evidence type="ECO:0000313" key="2">
    <source>
        <dbReference type="EMBL" id="MVO18334.1"/>
    </source>
</evidence>
<evidence type="ECO:0000259" key="1">
    <source>
        <dbReference type="Pfam" id="PF13391"/>
    </source>
</evidence>
<comment type="caution">
    <text evidence="2">The sequence shown here is derived from an EMBL/GenBank/DDBJ whole genome shotgun (WGS) entry which is preliminary data.</text>
</comment>
<dbReference type="GO" id="GO:0004519">
    <property type="term" value="F:endonuclease activity"/>
    <property type="evidence" value="ECO:0007669"/>
    <property type="project" value="UniProtKB-KW"/>
</dbReference>
<proteinExistence type="predicted"/>
<dbReference type="Proteomes" id="UP000478892">
    <property type="component" value="Unassembled WGS sequence"/>
</dbReference>
<protein>
    <submittedName>
        <fullName evidence="2">HNH endonuclease</fullName>
    </submittedName>
</protein>
<name>A0A6L6WKX9_9RHOB</name>
<dbReference type="AlphaFoldDB" id="A0A6L6WKX9"/>
<accession>A0A6L6WKX9</accession>
<keyword evidence="2" id="KW-0540">Nuclease</keyword>